<comment type="caution">
    <text evidence="1">The sequence shown here is derived from an EMBL/GenBank/DDBJ whole genome shotgun (WGS) entry which is preliminary data.</text>
</comment>
<protein>
    <recommendedName>
        <fullName evidence="3">Cadherin domain-containing protein</fullName>
    </recommendedName>
</protein>
<sequence length="70" mass="7635">MKLSSYNTSTLTITSADIDAMENVTFIVLVVDTSDNEFEKSHMVCIEPLINLAPELESSGPSDAQELSQI</sequence>
<proteinExistence type="predicted"/>
<organism evidence="1 2">
    <name type="scientific">Pseudoalteromonas luteoviolacea NCIMB 1942</name>
    <dbReference type="NCBI Taxonomy" id="1365253"/>
    <lineage>
        <taxon>Bacteria</taxon>
        <taxon>Pseudomonadati</taxon>
        <taxon>Pseudomonadota</taxon>
        <taxon>Gammaproteobacteria</taxon>
        <taxon>Alteromonadales</taxon>
        <taxon>Pseudoalteromonadaceae</taxon>
        <taxon>Pseudoalteromonas</taxon>
    </lineage>
</organism>
<dbReference type="RefSeq" id="WP_063377686.1">
    <property type="nucleotide sequence ID" value="NZ_AUXT01000172.1"/>
</dbReference>
<evidence type="ECO:0008006" key="3">
    <source>
        <dbReference type="Google" id="ProtNLM"/>
    </source>
</evidence>
<evidence type="ECO:0000313" key="2">
    <source>
        <dbReference type="Proteomes" id="UP000076587"/>
    </source>
</evidence>
<name>A0A167B3I3_9GAMM</name>
<dbReference type="Proteomes" id="UP000076587">
    <property type="component" value="Unassembled WGS sequence"/>
</dbReference>
<evidence type="ECO:0000313" key="1">
    <source>
        <dbReference type="EMBL" id="KZN46116.1"/>
    </source>
</evidence>
<dbReference type="AlphaFoldDB" id="A0A167B3I3"/>
<reference evidence="1 2" key="1">
    <citation type="submission" date="2013-07" db="EMBL/GenBank/DDBJ databases">
        <title>Comparative Genomic and Metabolomic Analysis of Twelve Strains of Pseudoalteromonas luteoviolacea.</title>
        <authorList>
            <person name="Vynne N.G."/>
            <person name="Mansson M."/>
            <person name="Gram L."/>
        </authorList>
    </citation>
    <scope>NUCLEOTIDE SEQUENCE [LARGE SCALE GENOMIC DNA]</scope>
    <source>
        <strain evidence="1 2">NCIMB 1942</strain>
    </source>
</reference>
<accession>A0A167B3I3</accession>
<gene>
    <name evidence="1" type="ORF">N482_02425</name>
</gene>
<dbReference type="PATRIC" id="fig|1365253.3.peg.3144"/>
<dbReference type="EMBL" id="AUXT01000172">
    <property type="protein sequence ID" value="KZN46116.1"/>
    <property type="molecule type" value="Genomic_DNA"/>
</dbReference>